<organism evidence="3 4">
    <name type="scientific">Streptomyces lydicus</name>
    <dbReference type="NCBI Taxonomy" id="47763"/>
    <lineage>
        <taxon>Bacteria</taxon>
        <taxon>Bacillati</taxon>
        <taxon>Actinomycetota</taxon>
        <taxon>Actinomycetes</taxon>
        <taxon>Kitasatosporales</taxon>
        <taxon>Streptomycetaceae</taxon>
        <taxon>Streptomyces</taxon>
    </lineage>
</organism>
<dbReference type="AlphaFoldDB" id="A0A1D7VGM7"/>
<proteinExistence type="predicted"/>
<dbReference type="OrthoDB" id="4538058at2"/>
<dbReference type="EMBL" id="CP017157">
    <property type="protein sequence ID" value="AOP45867.1"/>
    <property type="molecule type" value="Genomic_DNA"/>
</dbReference>
<feature type="compositionally biased region" description="Basic and acidic residues" evidence="1">
    <location>
        <begin position="261"/>
        <end position="275"/>
    </location>
</feature>
<evidence type="ECO:0000256" key="2">
    <source>
        <dbReference type="SAM" id="Phobius"/>
    </source>
</evidence>
<evidence type="ECO:0000313" key="3">
    <source>
        <dbReference type="EMBL" id="AOP45867.1"/>
    </source>
</evidence>
<dbReference type="RefSeq" id="WP_069567735.1">
    <property type="nucleotide sequence ID" value="NZ_CP017157.1"/>
</dbReference>
<protein>
    <submittedName>
        <fullName evidence="3">Uncharacterized protein</fullName>
    </submittedName>
</protein>
<feature type="transmembrane region" description="Helical" evidence="2">
    <location>
        <begin position="153"/>
        <end position="173"/>
    </location>
</feature>
<dbReference type="Proteomes" id="UP000094094">
    <property type="component" value="Chromosome"/>
</dbReference>
<evidence type="ECO:0000256" key="1">
    <source>
        <dbReference type="SAM" id="MobiDB-lite"/>
    </source>
</evidence>
<accession>A0A1D7VGM7</accession>
<reference evidence="3 4" key="1">
    <citation type="submission" date="2016-09" db="EMBL/GenBank/DDBJ databases">
        <title>Complete genome sequencing of Streptomyces lydicus 103 and metabolic pathways analysis of antibiotic biosynthesis.</title>
        <authorList>
            <person name="Jia N."/>
            <person name="Ding M.-Z."/>
            <person name="Gao F."/>
            <person name="Yuan Y.-J."/>
        </authorList>
    </citation>
    <scope>NUCLEOTIDE SEQUENCE [LARGE SCALE GENOMIC DNA]</scope>
    <source>
        <strain evidence="3 4">103</strain>
    </source>
</reference>
<keyword evidence="2" id="KW-1133">Transmembrane helix</keyword>
<evidence type="ECO:0000313" key="4">
    <source>
        <dbReference type="Proteomes" id="UP000094094"/>
    </source>
</evidence>
<sequence>MEPARYAHREPGEGCLTTAVRIPVRVVVLILVVPVRLLWDALAAAARAVDRTVLRPLGRGLALLWRTLVVRPLAWAARTLIAAPLALLWRHVLTPLGRGLGWLAHRLVVVPARWLYVWVLAPVGRAAGRVLAGVAAVLAALVRWIVLVPAVALWRYVLGPVLGALATVLTVVAREVADALGHCWRIAGAVSRAVGRFLGAVLRRLVVEPLRRAYRHVLTPLGHAVRDGVWRPVRRVLRGARETVRQTRGEIRRALFGTPVPERRSEAVPPHREPGGRGTRTLGSSTTALTKD</sequence>
<gene>
    <name evidence="3" type="ORF">SL103_06090</name>
</gene>
<name>A0A1D7VGM7_9ACTN</name>
<feature type="compositionally biased region" description="Low complexity" evidence="1">
    <location>
        <begin position="279"/>
        <end position="292"/>
    </location>
</feature>
<feature type="transmembrane region" description="Helical" evidence="2">
    <location>
        <begin position="126"/>
        <end position="146"/>
    </location>
</feature>
<keyword evidence="2" id="KW-0472">Membrane</keyword>
<feature type="region of interest" description="Disordered" evidence="1">
    <location>
        <begin position="259"/>
        <end position="292"/>
    </location>
</feature>
<dbReference type="KEGG" id="slc:SL103_06090"/>
<keyword evidence="2" id="KW-0812">Transmembrane</keyword>
<keyword evidence="4" id="KW-1185">Reference proteome</keyword>